<dbReference type="GeneID" id="41597928"/>
<dbReference type="STRING" id="1459636.NTE_02207"/>
<dbReference type="InterPro" id="IPR027256">
    <property type="entry name" value="P-typ_ATPase_IB"/>
</dbReference>
<dbReference type="InterPro" id="IPR017969">
    <property type="entry name" value="Heavy-metal-associated_CS"/>
</dbReference>
<keyword evidence="12" id="KW-0067">ATP-binding</keyword>
<dbReference type="GO" id="GO:0140581">
    <property type="term" value="F:P-type monovalent copper transporter activity"/>
    <property type="evidence" value="ECO:0007669"/>
    <property type="project" value="UniProtKB-EC"/>
</dbReference>
<dbReference type="SUPFAM" id="SSF81653">
    <property type="entry name" value="Calcium ATPase, transduction domain A"/>
    <property type="match status" value="1"/>
</dbReference>
<keyword evidence="4" id="KW-0813">Transport</keyword>
<dbReference type="Gene3D" id="2.70.150.10">
    <property type="entry name" value="Calcium-transporting ATPase, cytoplasmic transduction domain A"/>
    <property type="match status" value="1"/>
</dbReference>
<name>A0A075MRX7_9ARCH</name>
<dbReference type="AlphaFoldDB" id="A0A075MRX7"/>
<dbReference type="InterPro" id="IPR044492">
    <property type="entry name" value="P_typ_ATPase_HD_dom"/>
</dbReference>
<evidence type="ECO:0000256" key="4">
    <source>
        <dbReference type="ARBA" id="ARBA00022448"/>
    </source>
</evidence>
<keyword evidence="9" id="KW-0677">Repeat</keyword>
<evidence type="ECO:0000256" key="13">
    <source>
        <dbReference type="ARBA" id="ARBA00022842"/>
    </source>
</evidence>
<dbReference type="InterPro" id="IPR006122">
    <property type="entry name" value="HMA_Cu_ion-bd"/>
</dbReference>
<dbReference type="PANTHER" id="PTHR43520">
    <property type="entry name" value="ATP7, ISOFORM B"/>
    <property type="match status" value="1"/>
</dbReference>
<dbReference type="RefSeq" id="WP_148700868.1">
    <property type="nucleotide sequence ID" value="NZ_CP007174.1"/>
</dbReference>
<keyword evidence="16" id="KW-0186">Copper</keyword>
<feature type="transmembrane region" description="Helical" evidence="19">
    <location>
        <begin position="770"/>
        <end position="790"/>
    </location>
</feature>
<evidence type="ECO:0000256" key="6">
    <source>
        <dbReference type="ARBA" id="ARBA00022553"/>
    </source>
</evidence>
<comment type="subcellular location">
    <subcellularLocation>
        <location evidence="1">Cell membrane</location>
        <topology evidence="1">Multi-pass membrane protein</topology>
    </subcellularLocation>
</comment>
<dbReference type="Pfam" id="PF00403">
    <property type="entry name" value="HMA"/>
    <property type="match status" value="2"/>
</dbReference>
<dbReference type="InterPro" id="IPR023299">
    <property type="entry name" value="ATPase_P-typ_cyto_dom_N"/>
</dbReference>
<keyword evidence="5" id="KW-1003">Cell membrane</keyword>
<dbReference type="InterPro" id="IPR023214">
    <property type="entry name" value="HAD_sf"/>
</dbReference>
<dbReference type="Gene3D" id="3.40.1110.10">
    <property type="entry name" value="Calcium-transporting ATPase, cytoplasmic domain N"/>
    <property type="match status" value="1"/>
</dbReference>
<comment type="similarity">
    <text evidence="2">Belongs to the cation transport ATPase (P-type) (TC 3.A.3) family. Type IB subfamily.</text>
</comment>
<dbReference type="InterPro" id="IPR006121">
    <property type="entry name" value="HMA_dom"/>
</dbReference>
<dbReference type="HOGENOM" id="CLU_001771_0_3_2"/>
<dbReference type="FunFam" id="3.40.50.1000:FF:000144">
    <property type="entry name" value="copper-transporting ATPase 1 isoform X2"/>
    <property type="match status" value="1"/>
</dbReference>
<dbReference type="EC" id="7.2.2.8" evidence="3"/>
<evidence type="ECO:0000256" key="8">
    <source>
        <dbReference type="ARBA" id="ARBA00022723"/>
    </source>
</evidence>
<protein>
    <recommendedName>
        <fullName evidence="3">P-type Cu(+) transporter</fullName>
        <ecNumber evidence="3">7.2.2.8</ecNumber>
    </recommendedName>
</protein>
<keyword evidence="21" id="KW-0378">Hydrolase</keyword>
<keyword evidence="11" id="KW-0187">Copper transport</keyword>
<evidence type="ECO:0000256" key="7">
    <source>
        <dbReference type="ARBA" id="ARBA00022692"/>
    </source>
</evidence>
<dbReference type="Proteomes" id="UP000028194">
    <property type="component" value="Chromosome"/>
</dbReference>
<keyword evidence="7 19" id="KW-0812">Transmembrane</keyword>
<dbReference type="InterPro" id="IPR036163">
    <property type="entry name" value="HMA_dom_sf"/>
</dbReference>
<feature type="domain" description="HMA" evidence="20">
    <location>
        <begin position="82"/>
        <end position="148"/>
    </location>
</feature>
<evidence type="ECO:0000256" key="16">
    <source>
        <dbReference type="ARBA" id="ARBA00023008"/>
    </source>
</evidence>
<organism evidence="21 22">
    <name type="scientific">Candidatus Nitrososphaera evergladensis SR1</name>
    <dbReference type="NCBI Taxonomy" id="1459636"/>
    <lineage>
        <taxon>Archaea</taxon>
        <taxon>Nitrososphaerota</taxon>
        <taxon>Nitrososphaeria</taxon>
        <taxon>Nitrososphaerales</taxon>
        <taxon>Nitrososphaeraceae</taxon>
        <taxon>Nitrososphaera</taxon>
    </lineage>
</organism>
<dbReference type="SUPFAM" id="SSF56784">
    <property type="entry name" value="HAD-like"/>
    <property type="match status" value="1"/>
</dbReference>
<dbReference type="GO" id="GO:0043682">
    <property type="term" value="F:P-type divalent copper transporter activity"/>
    <property type="evidence" value="ECO:0007669"/>
    <property type="project" value="TreeGrafter"/>
</dbReference>
<dbReference type="GO" id="GO:0005524">
    <property type="term" value="F:ATP binding"/>
    <property type="evidence" value="ECO:0007669"/>
    <property type="project" value="UniProtKB-KW"/>
</dbReference>
<feature type="transmembrane region" description="Helical" evidence="19">
    <location>
        <begin position="167"/>
        <end position="186"/>
    </location>
</feature>
<dbReference type="NCBIfam" id="TIGR00003">
    <property type="entry name" value="copper ion binding protein"/>
    <property type="match status" value="1"/>
</dbReference>
<dbReference type="FunFam" id="3.30.70.100:FF:000005">
    <property type="entry name" value="Copper-exporting P-type ATPase A"/>
    <property type="match status" value="1"/>
</dbReference>
<dbReference type="Pfam" id="PF00122">
    <property type="entry name" value="E1-E2_ATPase"/>
    <property type="match status" value="1"/>
</dbReference>
<feature type="transmembrane region" description="Helical" evidence="19">
    <location>
        <begin position="230"/>
        <end position="247"/>
    </location>
</feature>
<dbReference type="InterPro" id="IPR023298">
    <property type="entry name" value="ATPase_P-typ_TM_dom_sf"/>
</dbReference>
<dbReference type="NCBIfam" id="TIGR01511">
    <property type="entry name" value="ATPase-IB1_Cu"/>
    <property type="match status" value="1"/>
</dbReference>
<dbReference type="NCBIfam" id="TIGR01494">
    <property type="entry name" value="ATPase_P-type"/>
    <property type="match status" value="2"/>
</dbReference>
<dbReference type="SFLD" id="SFLDS00003">
    <property type="entry name" value="Haloacid_Dehalogenase"/>
    <property type="match status" value="1"/>
</dbReference>
<dbReference type="KEGG" id="nev:NTE_02207"/>
<dbReference type="Pfam" id="PF00702">
    <property type="entry name" value="Hydrolase"/>
    <property type="match status" value="1"/>
</dbReference>
<keyword evidence="17" id="KW-0406">Ion transport</keyword>
<keyword evidence="15 19" id="KW-1133">Transmembrane helix</keyword>
<dbReference type="Gene3D" id="3.30.70.100">
    <property type="match status" value="2"/>
</dbReference>
<dbReference type="EMBL" id="CP007174">
    <property type="protein sequence ID" value="AIF84261.1"/>
    <property type="molecule type" value="Genomic_DNA"/>
</dbReference>
<dbReference type="Gene3D" id="3.40.50.1000">
    <property type="entry name" value="HAD superfamily/HAD-like"/>
    <property type="match status" value="1"/>
</dbReference>
<dbReference type="PROSITE" id="PS01047">
    <property type="entry name" value="HMA_1"/>
    <property type="match status" value="1"/>
</dbReference>
<keyword evidence="8" id="KW-0479">Metal-binding</keyword>
<accession>A0A075MRX7</accession>
<dbReference type="NCBIfam" id="TIGR01525">
    <property type="entry name" value="ATPase-IB_hvy"/>
    <property type="match status" value="1"/>
</dbReference>
<evidence type="ECO:0000256" key="2">
    <source>
        <dbReference type="ARBA" id="ARBA00006024"/>
    </source>
</evidence>
<keyword evidence="10" id="KW-0547">Nucleotide-binding</keyword>
<dbReference type="InterPro" id="IPR008250">
    <property type="entry name" value="ATPase_P-typ_transduc_dom_A_sf"/>
</dbReference>
<evidence type="ECO:0000313" key="21">
    <source>
        <dbReference type="EMBL" id="AIF84261.1"/>
    </source>
</evidence>
<evidence type="ECO:0000256" key="15">
    <source>
        <dbReference type="ARBA" id="ARBA00022989"/>
    </source>
</evidence>
<dbReference type="eggNOG" id="arCOG02763">
    <property type="taxonomic scope" value="Archaea"/>
</dbReference>
<dbReference type="InterPro" id="IPR018303">
    <property type="entry name" value="ATPase_P-typ_P_site"/>
</dbReference>
<dbReference type="SUPFAM" id="SSF81665">
    <property type="entry name" value="Calcium ATPase, transmembrane domain M"/>
    <property type="match status" value="1"/>
</dbReference>
<evidence type="ECO:0000256" key="9">
    <source>
        <dbReference type="ARBA" id="ARBA00022737"/>
    </source>
</evidence>
<dbReference type="PRINTS" id="PR00943">
    <property type="entry name" value="CUATPASE"/>
</dbReference>
<evidence type="ECO:0000256" key="3">
    <source>
        <dbReference type="ARBA" id="ARBA00012517"/>
    </source>
</evidence>
<feature type="domain" description="HMA" evidence="20">
    <location>
        <begin position="14"/>
        <end position="80"/>
    </location>
</feature>
<keyword evidence="22" id="KW-1185">Reference proteome</keyword>
<feature type="transmembrane region" description="Helical" evidence="19">
    <location>
        <begin position="198"/>
        <end position="218"/>
    </location>
</feature>
<feature type="transmembrane region" description="Helical" evidence="19">
    <location>
        <begin position="413"/>
        <end position="433"/>
    </location>
</feature>
<dbReference type="PRINTS" id="PR00119">
    <property type="entry name" value="CATATPASE"/>
</dbReference>
<dbReference type="SFLD" id="SFLDF00027">
    <property type="entry name" value="p-type_atpase"/>
    <property type="match status" value="1"/>
</dbReference>
<evidence type="ECO:0000256" key="17">
    <source>
        <dbReference type="ARBA" id="ARBA00023065"/>
    </source>
</evidence>
<keyword evidence="13" id="KW-0460">Magnesium</keyword>
<keyword evidence="6" id="KW-0597">Phosphoprotein</keyword>
<evidence type="ECO:0000256" key="18">
    <source>
        <dbReference type="ARBA" id="ARBA00023136"/>
    </source>
</evidence>
<evidence type="ECO:0000313" key="22">
    <source>
        <dbReference type="Proteomes" id="UP000028194"/>
    </source>
</evidence>
<reference evidence="21 22" key="1">
    <citation type="journal article" date="2014" name="PLoS ONE">
        <title>Genome Sequence of Candidatus Nitrososphaera evergladensis from Group I.1b Enriched from Everglades Soil Reveals Novel Genomic Features of the Ammonia-Oxidizing Archaea.</title>
        <authorList>
            <person name="Zhalnina K.V."/>
            <person name="Dias R."/>
            <person name="Leonard M.T."/>
            <person name="Dorr de Quadros P."/>
            <person name="Camargo F.A."/>
            <person name="Drew J.C."/>
            <person name="Farmerie W.G."/>
            <person name="Daroub S.H."/>
            <person name="Triplett E.W."/>
        </authorList>
    </citation>
    <scope>NUCLEOTIDE SEQUENCE [LARGE SCALE GENOMIC DNA]</scope>
    <source>
        <strain evidence="21 22">SR1</strain>
    </source>
</reference>
<dbReference type="GO" id="GO:0055070">
    <property type="term" value="P:copper ion homeostasis"/>
    <property type="evidence" value="ECO:0007669"/>
    <property type="project" value="TreeGrafter"/>
</dbReference>
<evidence type="ECO:0000256" key="19">
    <source>
        <dbReference type="SAM" id="Phobius"/>
    </source>
</evidence>
<dbReference type="PROSITE" id="PS50846">
    <property type="entry name" value="HMA_2"/>
    <property type="match status" value="2"/>
</dbReference>
<evidence type="ECO:0000256" key="12">
    <source>
        <dbReference type="ARBA" id="ARBA00022840"/>
    </source>
</evidence>
<sequence length="822" mass="85770">MEKEASTQAENNNKKALLKIGGMHCAGCVNSIQRHVSTVDGVSKVEVNLASEKAAVEFDPAKVGLPDIEKAIEEVGYKVVYEKVSLKVGGITDSADAQRLEEGVSRMEGVRSASANYGNAQVLVEYNPALVSLADIRKKVGDYGYSVIGESAQASAHDIEARKLKGLFLLGVAFTIPAVLFSYPEVFSFLPLAGTNAAAYIAFAAASVVQFVTGGRFYSGAFRIARMKSANMDTLVVLGTTATYAFSAYNTFPVPTWHGIYYDASSLVITFILLGKYLELKTKGKTGAVIRKMLELQPKTARVKKADGSEVETRVELIQPGDIMIVRPGEKIPVDSTVVQGESAVDESMATGESAPVHKKSGDSAIGGTVNREGVLLVKATRVGSDSFLSQVVKLVEEATGKKPTMQKLVDRVAGYFAYAVMAVAIATFGVWYALAASSAGTEAAIIPAVAILVVACPCALGLATPTAIMVGMGKGAAHGVIFKSGDAIEALSKVKAIVFDKTGTLTQGRPQVTDVIQLKQEIGAQGQSVQDSNAGVLLLAATAENYSEHPLAKAIVGHAKGAGIEPKEVSDFQVTPGMGVTAVWDGVTVRVGSREFIEEEAGMGTSSSAQSVVEKLQSQGKTAVLVSANSDVVGVIGLMDAPKQGAREAIEALKGLGIEPVMVTGDNRRTAEEIARQVGIERVYAGVLPSGKVDAINEIRNKNGIVAMVGDGINDAPALTAADVGMAIGSGTDLAIEAGNIVLVKSDIRDVVSAVEIARKTVGKIKQNLAYAFLYNVVLIPVAAMGLLYPALAGLAMAASSVSVTASSLALKRWRPGLAAG</sequence>
<evidence type="ECO:0000256" key="11">
    <source>
        <dbReference type="ARBA" id="ARBA00022796"/>
    </source>
</evidence>
<dbReference type="GO" id="GO:0005886">
    <property type="term" value="C:plasma membrane"/>
    <property type="evidence" value="ECO:0007669"/>
    <property type="project" value="UniProtKB-SubCell"/>
</dbReference>
<dbReference type="PROSITE" id="PS00154">
    <property type="entry name" value="ATPASE_E1_E2"/>
    <property type="match status" value="1"/>
</dbReference>
<keyword evidence="14" id="KW-1278">Translocase</keyword>
<dbReference type="InterPro" id="IPR001757">
    <property type="entry name" value="P_typ_ATPase"/>
</dbReference>
<evidence type="ECO:0000256" key="10">
    <source>
        <dbReference type="ARBA" id="ARBA00022741"/>
    </source>
</evidence>
<dbReference type="GO" id="GO:0005507">
    <property type="term" value="F:copper ion binding"/>
    <property type="evidence" value="ECO:0007669"/>
    <property type="project" value="InterPro"/>
</dbReference>
<dbReference type="PANTHER" id="PTHR43520:SF8">
    <property type="entry name" value="P-TYPE CU(+) TRANSPORTER"/>
    <property type="match status" value="1"/>
</dbReference>
<dbReference type="CDD" id="cd00371">
    <property type="entry name" value="HMA"/>
    <property type="match status" value="2"/>
</dbReference>
<proteinExistence type="inferred from homology"/>
<feature type="transmembrane region" description="Helical" evidence="19">
    <location>
        <begin position="445"/>
        <end position="465"/>
    </location>
</feature>
<dbReference type="InterPro" id="IPR059000">
    <property type="entry name" value="ATPase_P-type_domA"/>
</dbReference>
<evidence type="ECO:0000256" key="14">
    <source>
        <dbReference type="ARBA" id="ARBA00022967"/>
    </source>
</evidence>
<feature type="transmembrane region" description="Helical" evidence="19">
    <location>
        <begin position="259"/>
        <end position="278"/>
    </location>
</feature>
<dbReference type="SFLD" id="SFLDG00002">
    <property type="entry name" value="C1.7:_P-type_atpase_like"/>
    <property type="match status" value="1"/>
</dbReference>
<dbReference type="GO" id="GO:0016887">
    <property type="term" value="F:ATP hydrolysis activity"/>
    <property type="evidence" value="ECO:0007669"/>
    <property type="project" value="InterPro"/>
</dbReference>
<evidence type="ECO:0000259" key="20">
    <source>
        <dbReference type="PROSITE" id="PS50846"/>
    </source>
</evidence>
<dbReference type="OrthoDB" id="8588at2157"/>
<evidence type="ECO:0000256" key="5">
    <source>
        <dbReference type="ARBA" id="ARBA00022475"/>
    </source>
</evidence>
<evidence type="ECO:0000256" key="1">
    <source>
        <dbReference type="ARBA" id="ARBA00004651"/>
    </source>
</evidence>
<gene>
    <name evidence="21" type="ORF">NTE_02207</name>
</gene>
<dbReference type="SUPFAM" id="SSF81660">
    <property type="entry name" value="Metal cation-transporting ATPase, ATP-binding domain N"/>
    <property type="match status" value="1"/>
</dbReference>
<dbReference type="FunFam" id="2.70.150.10:FF:000002">
    <property type="entry name" value="Copper-transporting ATPase 1, putative"/>
    <property type="match status" value="1"/>
</dbReference>
<dbReference type="SUPFAM" id="SSF55008">
    <property type="entry name" value="HMA, heavy metal-associated domain"/>
    <property type="match status" value="2"/>
</dbReference>
<dbReference type="CDD" id="cd02094">
    <property type="entry name" value="P-type_ATPase_Cu-like"/>
    <property type="match status" value="1"/>
</dbReference>
<dbReference type="InterPro" id="IPR036412">
    <property type="entry name" value="HAD-like_sf"/>
</dbReference>
<keyword evidence="18 19" id="KW-0472">Membrane</keyword>